<sequence length="93" mass="9846">MVARGYGETIGELGSWVVGPQRRSTGGDLGWSEAEVEVGQRQHGFLAFTAMGGRAVGRSSTWESKGGEGVNPFLCPMVCRVWRSEGGTAEAAK</sequence>
<evidence type="ECO:0000313" key="1">
    <source>
        <dbReference type="EMBL" id="KAF0899390.1"/>
    </source>
</evidence>
<dbReference type="AlphaFoldDB" id="A0A6G1CGY3"/>
<reference evidence="1 2" key="1">
    <citation type="submission" date="2019-11" db="EMBL/GenBank/DDBJ databases">
        <title>Whole genome sequence of Oryza granulata.</title>
        <authorList>
            <person name="Li W."/>
        </authorList>
    </citation>
    <scope>NUCLEOTIDE SEQUENCE [LARGE SCALE GENOMIC DNA]</scope>
    <source>
        <strain evidence="2">cv. Menghai</strain>
        <tissue evidence="1">Leaf</tissue>
    </source>
</reference>
<organism evidence="1 2">
    <name type="scientific">Oryza meyeriana var. granulata</name>
    <dbReference type="NCBI Taxonomy" id="110450"/>
    <lineage>
        <taxon>Eukaryota</taxon>
        <taxon>Viridiplantae</taxon>
        <taxon>Streptophyta</taxon>
        <taxon>Embryophyta</taxon>
        <taxon>Tracheophyta</taxon>
        <taxon>Spermatophyta</taxon>
        <taxon>Magnoliopsida</taxon>
        <taxon>Liliopsida</taxon>
        <taxon>Poales</taxon>
        <taxon>Poaceae</taxon>
        <taxon>BOP clade</taxon>
        <taxon>Oryzoideae</taxon>
        <taxon>Oryzeae</taxon>
        <taxon>Oryzinae</taxon>
        <taxon>Oryza</taxon>
        <taxon>Oryza meyeriana</taxon>
    </lineage>
</organism>
<accession>A0A6G1CGY3</accession>
<evidence type="ECO:0000313" key="2">
    <source>
        <dbReference type="Proteomes" id="UP000479710"/>
    </source>
</evidence>
<dbReference type="EMBL" id="SPHZ02000009">
    <property type="protein sequence ID" value="KAF0899390.1"/>
    <property type="molecule type" value="Genomic_DNA"/>
</dbReference>
<protein>
    <submittedName>
        <fullName evidence="1">Uncharacterized protein</fullName>
    </submittedName>
</protein>
<dbReference type="Proteomes" id="UP000479710">
    <property type="component" value="Unassembled WGS sequence"/>
</dbReference>
<comment type="caution">
    <text evidence="1">The sequence shown here is derived from an EMBL/GenBank/DDBJ whole genome shotgun (WGS) entry which is preliminary data.</text>
</comment>
<name>A0A6G1CGY3_9ORYZ</name>
<gene>
    <name evidence="1" type="ORF">E2562_019510</name>
</gene>
<proteinExistence type="predicted"/>
<keyword evidence="2" id="KW-1185">Reference proteome</keyword>